<evidence type="ECO:0000313" key="3">
    <source>
        <dbReference type="Proteomes" id="UP001529272"/>
    </source>
</evidence>
<comment type="caution">
    <text evidence="2">The sequence shown here is derived from an EMBL/GenBank/DDBJ whole genome shotgun (WGS) entry which is preliminary data.</text>
</comment>
<keyword evidence="3" id="KW-1185">Reference proteome</keyword>
<accession>A0ABT7NYK4</accession>
<organism evidence="2 3">
    <name type="scientific">Mycobacterium intracellulare subsp. chimaera</name>
    <dbReference type="NCBI Taxonomy" id="222805"/>
    <lineage>
        <taxon>Bacteria</taxon>
        <taxon>Bacillati</taxon>
        <taxon>Actinomycetota</taxon>
        <taxon>Actinomycetes</taxon>
        <taxon>Mycobacteriales</taxon>
        <taxon>Mycobacteriaceae</taxon>
        <taxon>Mycobacterium</taxon>
        <taxon>Mycobacterium avium complex (MAC)</taxon>
    </lineage>
</organism>
<name>A0ABT7NYK4_MYCIT</name>
<dbReference type="Proteomes" id="UP001529272">
    <property type="component" value="Unassembled WGS sequence"/>
</dbReference>
<sequence length="208" mass="21799">MVTVEANVDQVERRLAAGELSCPSCGCVLAGWGRARPRELRGPHGPVQLRPRRSRCSGCGVTHVLLPVSGLLRRADAAAVIVSALAAKAARGLGFRRIAAELSRPAETVRGWLRPFSERAEAVRSVFTVWLRAVAADPMMPDAAGGVFADAVTAIGALAAAITHRFLLPGVSLAQTAVAVSGGRLLAPGWPGEPVQHESTLPPTPMRP</sequence>
<evidence type="ECO:0000313" key="2">
    <source>
        <dbReference type="EMBL" id="MDM3926086.1"/>
    </source>
</evidence>
<protein>
    <recommendedName>
        <fullName evidence="4">Helix-turn-helix domain-containing protein</fullName>
    </recommendedName>
</protein>
<dbReference type="EMBL" id="JASZZX010000005">
    <property type="protein sequence ID" value="MDM3926086.1"/>
    <property type="molecule type" value="Genomic_DNA"/>
</dbReference>
<evidence type="ECO:0008006" key="4">
    <source>
        <dbReference type="Google" id="ProtNLM"/>
    </source>
</evidence>
<proteinExistence type="predicted"/>
<gene>
    <name evidence="2" type="ORF">QRB35_08610</name>
</gene>
<evidence type="ECO:0000256" key="1">
    <source>
        <dbReference type="SAM" id="MobiDB-lite"/>
    </source>
</evidence>
<dbReference type="RefSeq" id="WP_050989381.1">
    <property type="nucleotide sequence ID" value="NZ_CAAHFK010000038.1"/>
</dbReference>
<feature type="region of interest" description="Disordered" evidence="1">
    <location>
        <begin position="189"/>
        <end position="208"/>
    </location>
</feature>
<reference evidence="2" key="2">
    <citation type="submission" date="2023-06" db="EMBL/GenBank/DDBJ databases">
        <authorList>
            <person name="Spilker T."/>
        </authorList>
    </citation>
    <scope>NUCLEOTIDE SEQUENCE</scope>
    <source>
        <strain evidence="2">FLAC1071</strain>
    </source>
</reference>
<reference evidence="2" key="1">
    <citation type="submission" date="2023-06" db="EMBL/GenBank/DDBJ databases">
        <title>Itaconate inhibition of nontuberculous mycobacteria.</title>
        <authorList>
            <person name="Breen P."/>
            <person name="Zimbric M."/>
            <person name="Caverly L."/>
        </authorList>
    </citation>
    <scope>NUCLEOTIDE SEQUENCE</scope>
    <source>
        <strain evidence="2">FLAC1071</strain>
    </source>
</reference>